<dbReference type="Proteomes" id="UP000001811">
    <property type="component" value="Chromosome 21"/>
</dbReference>
<keyword evidence="3" id="KW-1280">Immunoglobulin</keyword>
<dbReference type="eggNOG" id="ENOG502RYIN">
    <property type="taxonomic scope" value="Eukaryota"/>
</dbReference>
<reference evidence="6" key="2">
    <citation type="submission" date="2025-08" db="UniProtKB">
        <authorList>
            <consortium name="Ensembl"/>
        </authorList>
    </citation>
    <scope>IDENTIFICATION</scope>
    <source>
        <strain evidence="6">Thorbecke</strain>
    </source>
</reference>
<dbReference type="Gene3D" id="2.60.40.10">
    <property type="entry name" value="Immunoglobulins"/>
    <property type="match status" value="1"/>
</dbReference>
<organism evidence="6 7">
    <name type="scientific">Oryctolagus cuniculus</name>
    <name type="common">Rabbit</name>
    <dbReference type="NCBI Taxonomy" id="9986"/>
    <lineage>
        <taxon>Eukaryota</taxon>
        <taxon>Metazoa</taxon>
        <taxon>Chordata</taxon>
        <taxon>Craniata</taxon>
        <taxon>Vertebrata</taxon>
        <taxon>Euteleostomi</taxon>
        <taxon>Mammalia</taxon>
        <taxon>Eutheria</taxon>
        <taxon>Euarchontoglires</taxon>
        <taxon>Glires</taxon>
        <taxon>Lagomorpha</taxon>
        <taxon>Leporidae</taxon>
        <taxon>Oryctolagus</taxon>
    </lineage>
</organism>
<evidence type="ECO:0000256" key="3">
    <source>
        <dbReference type="ARBA" id="ARBA00043265"/>
    </source>
</evidence>
<keyword evidence="4" id="KW-0732">Signal</keyword>
<evidence type="ECO:0000313" key="6">
    <source>
        <dbReference type="Ensembl" id="ENSOCUP00000008518.4"/>
    </source>
</evidence>
<dbReference type="Pfam" id="PF07686">
    <property type="entry name" value="V-set"/>
    <property type="match status" value="1"/>
</dbReference>
<dbReference type="SMART" id="SM00406">
    <property type="entry name" value="IGv"/>
    <property type="match status" value="1"/>
</dbReference>
<dbReference type="SUPFAM" id="SSF48726">
    <property type="entry name" value="Immunoglobulin"/>
    <property type="match status" value="1"/>
</dbReference>
<keyword evidence="2" id="KW-1064">Adaptive immunity</keyword>
<dbReference type="PANTHER" id="PTHR23267">
    <property type="entry name" value="IMMUNOGLOBULIN LIGHT CHAIN"/>
    <property type="match status" value="1"/>
</dbReference>
<reference evidence="6" key="3">
    <citation type="submission" date="2025-09" db="UniProtKB">
        <authorList>
            <consortium name="Ensembl"/>
        </authorList>
    </citation>
    <scope>IDENTIFICATION</scope>
    <source>
        <strain evidence="6">Thorbecke</strain>
    </source>
</reference>
<dbReference type="InterPro" id="IPR050150">
    <property type="entry name" value="IgV_Light_Chain"/>
</dbReference>
<dbReference type="InterPro" id="IPR013106">
    <property type="entry name" value="Ig_V-set"/>
</dbReference>
<accession>G1SY45</accession>
<feature type="chain" id="PRO_5023833844" description="Ig-like domain-containing protein" evidence="4">
    <location>
        <begin position="20"/>
        <end position="228"/>
    </location>
</feature>
<dbReference type="EMBL" id="AAGW02067713">
    <property type="status" value="NOT_ANNOTATED_CDS"/>
    <property type="molecule type" value="Genomic_DNA"/>
</dbReference>
<dbReference type="InterPro" id="IPR007110">
    <property type="entry name" value="Ig-like_dom"/>
</dbReference>
<evidence type="ECO:0000259" key="5">
    <source>
        <dbReference type="PROSITE" id="PS50835"/>
    </source>
</evidence>
<dbReference type="AlphaFoldDB" id="G1SY45"/>
<dbReference type="GO" id="GO:0019814">
    <property type="term" value="C:immunoglobulin complex"/>
    <property type="evidence" value="ECO:0007669"/>
    <property type="project" value="UniProtKB-KW"/>
</dbReference>
<evidence type="ECO:0000256" key="1">
    <source>
        <dbReference type="ARBA" id="ARBA00022859"/>
    </source>
</evidence>
<feature type="signal peptide" evidence="4">
    <location>
        <begin position="1"/>
        <end position="19"/>
    </location>
</feature>
<dbReference type="GeneTree" id="ENSGT00940000161640"/>
<proteinExistence type="predicted"/>
<dbReference type="EMBL" id="AAGW02067715">
    <property type="status" value="NOT_ANNOTATED_CDS"/>
    <property type="molecule type" value="Genomic_DNA"/>
</dbReference>
<evidence type="ECO:0000256" key="4">
    <source>
        <dbReference type="SAM" id="SignalP"/>
    </source>
</evidence>
<sequence>MAWAPLLLTVLAHCTGSWAQFVLNQPQSVSGSLGQTVSISCNRDSGNIEEKYVHWYQQHPGKAPTTVIYSDDQRPSGVPDRFSGSINSASNSASLTITGLLAEDEADYHCQSYDSSANPTVLQTHGEVRQKLPQGPRPAVPQPVPSRRSLFALCSAGGLGLESMHMDPLCSSQRGDVLFPTRSWMPPAPFSVTQGTAACTTVSKVDSEHLYSDCSCSRIHCAWPCQPI</sequence>
<dbReference type="Ensembl" id="ENSOCUT00000009891.4">
    <property type="protein sequence ID" value="ENSOCUP00000008518.4"/>
    <property type="gene ID" value="ENSOCUG00000025138.3"/>
</dbReference>
<dbReference type="GO" id="GO:0002250">
    <property type="term" value="P:adaptive immune response"/>
    <property type="evidence" value="ECO:0007669"/>
    <property type="project" value="UniProtKB-KW"/>
</dbReference>
<dbReference type="InterPro" id="IPR003599">
    <property type="entry name" value="Ig_sub"/>
</dbReference>
<feature type="domain" description="Ig-like" evidence="5">
    <location>
        <begin position="5"/>
        <end position="122"/>
    </location>
</feature>
<dbReference type="PaxDb" id="9986-ENSOCUP00000018627"/>
<dbReference type="Bgee" id="ENSOCUG00000025138">
    <property type="expression patterns" value="Expressed in blood and 7 other cell types or tissues"/>
</dbReference>
<name>G1SY45_RABIT</name>
<dbReference type="HOGENOM" id="CLU_077975_4_0_1"/>
<dbReference type="EMBL" id="AAGW02067712">
    <property type="status" value="NOT_ANNOTATED_CDS"/>
    <property type="molecule type" value="Genomic_DNA"/>
</dbReference>
<keyword evidence="7" id="KW-1185">Reference proteome</keyword>
<dbReference type="SMART" id="SM00409">
    <property type="entry name" value="IG"/>
    <property type="match status" value="1"/>
</dbReference>
<dbReference type="InterPro" id="IPR036179">
    <property type="entry name" value="Ig-like_dom_sf"/>
</dbReference>
<keyword evidence="1" id="KW-0391">Immunity</keyword>
<reference evidence="6 7" key="1">
    <citation type="journal article" date="2011" name="Nature">
        <title>A high-resolution map of human evolutionary constraint using 29 mammals.</title>
        <authorList>
            <person name="Lindblad-Toh K."/>
            <person name="Garber M."/>
            <person name="Zuk O."/>
            <person name="Lin M.F."/>
            <person name="Parker B.J."/>
            <person name="Washietl S."/>
            <person name="Kheradpour P."/>
            <person name="Ernst J."/>
            <person name="Jordan G."/>
            <person name="Mauceli E."/>
            <person name="Ward L.D."/>
            <person name="Lowe C.B."/>
            <person name="Holloway A.K."/>
            <person name="Clamp M."/>
            <person name="Gnerre S."/>
            <person name="Alfoldi J."/>
            <person name="Beal K."/>
            <person name="Chang J."/>
            <person name="Clawson H."/>
            <person name="Cuff J."/>
            <person name="Di Palma F."/>
            <person name="Fitzgerald S."/>
            <person name="Flicek P."/>
            <person name="Guttman M."/>
            <person name="Hubisz M.J."/>
            <person name="Jaffe D.B."/>
            <person name="Jungreis I."/>
            <person name="Kent W.J."/>
            <person name="Kostka D."/>
            <person name="Lara M."/>
            <person name="Martins A.L."/>
            <person name="Massingham T."/>
            <person name="Moltke I."/>
            <person name="Raney B.J."/>
            <person name="Rasmussen M.D."/>
            <person name="Robinson J."/>
            <person name="Stark A."/>
            <person name="Vilella A.J."/>
            <person name="Wen J."/>
            <person name="Xie X."/>
            <person name="Zody M.C."/>
            <person name="Baldwin J."/>
            <person name="Bloom T."/>
            <person name="Chin C.W."/>
            <person name="Heiman D."/>
            <person name="Nicol R."/>
            <person name="Nusbaum C."/>
            <person name="Young S."/>
            <person name="Wilkinson J."/>
            <person name="Worley K.C."/>
            <person name="Kovar C.L."/>
            <person name="Muzny D.M."/>
            <person name="Gibbs R.A."/>
            <person name="Cree A."/>
            <person name="Dihn H.H."/>
            <person name="Fowler G."/>
            <person name="Jhangiani S."/>
            <person name="Joshi V."/>
            <person name="Lee S."/>
            <person name="Lewis L.R."/>
            <person name="Nazareth L.V."/>
            <person name="Okwuonu G."/>
            <person name="Santibanez J."/>
            <person name="Warren W.C."/>
            <person name="Mardis E.R."/>
            <person name="Weinstock G.M."/>
            <person name="Wilson R.K."/>
            <person name="Delehaunty K."/>
            <person name="Dooling D."/>
            <person name="Fronik C."/>
            <person name="Fulton L."/>
            <person name="Fulton B."/>
            <person name="Graves T."/>
            <person name="Minx P."/>
            <person name="Sodergren E."/>
            <person name="Birney E."/>
            <person name="Margulies E.H."/>
            <person name="Herrero J."/>
            <person name="Green E.D."/>
            <person name="Haussler D."/>
            <person name="Siepel A."/>
            <person name="Goldman N."/>
            <person name="Pollard K.S."/>
            <person name="Pedersen J.S."/>
            <person name="Lander E.S."/>
            <person name="Kellis M."/>
        </authorList>
    </citation>
    <scope>NUCLEOTIDE SEQUENCE [LARGE SCALE GENOMIC DNA]</scope>
    <source>
        <strain evidence="6 7">Thorbecke inbred</strain>
    </source>
</reference>
<dbReference type="PROSITE" id="PS50835">
    <property type="entry name" value="IG_LIKE"/>
    <property type="match status" value="1"/>
</dbReference>
<evidence type="ECO:0000256" key="2">
    <source>
        <dbReference type="ARBA" id="ARBA00023130"/>
    </source>
</evidence>
<protein>
    <recommendedName>
        <fullName evidence="5">Ig-like domain-containing protein</fullName>
    </recommendedName>
</protein>
<evidence type="ECO:0000313" key="7">
    <source>
        <dbReference type="Proteomes" id="UP000001811"/>
    </source>
</evidence>
<dbReference type="EMBL" id="AAGW02067714">
    <property type="status" value="NOT_ANNOTATED_CDS"/>
    <property type="molecule type" value="Genomic_DNA"/>
</dbReference>
<dbReference type="InterPro" id="IPR013783">
    <property type="entry name" value="Ig-like_fold"/>
</dbReference>